<dbReference type="Proteomes" id="UP000029046">
    <property type="component" value="Unassembled WGS sequence"/>
</dbReference>
<dbReference type="AlphaFoldDB" id="A0A087AMD0"/>
<keyword evidence="2" id="KW-1185">Reference proteome</keyword>
<organism evidence="1 2">
    <name type="scientific">Bifidobacterium pullorum subsp. gallinarum</name>
    <dbReference type="NCBI Taxonomy" id="78344"/>
    <lineage>
        <taxon>Bacteria</taxon>
        <taxon>Bacillati</taxon>
        <taxon>Actinomycetota</taxon>
        <taxon>Actinomycetes</taxon>
        <taxon>Bifidobacteriales</taxon>
        <taxon>Bifidobacteriaceae</taxon>
        <taxon>Bifidobacterium</taxon>
    </lineage>
</organism>
<dbReference type="eggNOG" id="ENOG5032P53">
    <property type="taxonomic scope" value="Bacteria"/>
</dbReference>
<accession>A0A087AMD0</accession>
<evidence type="ECO:0000313" key="1">
    <source>
        <dbReference type="EMBL" id="KFI59930.1"/>
    </source>
</evidence>
<name>A0A087AMD0_9BIFI</name>
<proteinExistence type="predicted"/>
<dbReference type="EMBL" id="JGYX01000007">
    <property type="protein sequence ID" value="KFI59930.1"/>
    <property type="molecule type" value="Genomic_DNA"/>
</dbReference>
<sequence length="257" mass="29061">MPEEQIDWRETIDCLLDRSKRPFVPIDKTFVQMPRGSANREGPLATFVRNRDLRGLKAYLLIVASASSADENGEWHTTLPLQAWARAFGCFKYTSGQLSAKAAAGKIFARLEKRGLIKRTHDGGKRDVRVQLLAQDGSGGDYQRPKTGFLRLSHEFWKSKLDEQISLPALAMLLVILGERQPCELPSERMPEWYGWSADTAERGFRELAALGIIDKQSRPKKTPLSPTGFTTVNEYSVLPPYDRSSLERALRKRKRG</sequence>
<evidence type="ECO:0000313" key="2">
    <source>
        <dbReference type="Proteomes" id="UP000029046"/>
    </source>
</evidence>
<comment type="caution">
    <text evidence="1">The sequence shown here is derived from an EMBL/GenBank/DDBJ whole genome shotgun (WGS) entry which is preliminary data.</text>
</comment>
<gene>
    <name evidence="1" type="ORF">BIGA_1603</name>
</gene>
<dbReference type="OrthoDB" id="4188495at2"/>
<reference evidence="1 2" key="1">
    <citation type="submission" date="2014-03" db="EMBL/GenBank/DDBJ databases">
        <title>Genomics of Bifidobacteria.</title>
        <authorList>
            <person name="Ventura M."/>
            <person name="Milani C."/>
            <person name="Lugli G.A."/>
        </authorList>
    </citation>
    <scope>NUCLEOTIDE SEQUENCE [LARGE SCALE GENOMIC DNA]</scope>
    <source>
        <strain evidence="1 2">LMG 11586</strain>
    </source>
</reference>
<protein>
    <submittedName>
        <fullName evidence="1">Uncharacterized protein</fullName>
    </submittedName>
</protein>